<keyword evidence="2" id="KW-1185">Reference proteome</keyword>
<organism evidence="1 2">
    <name type="scientific">Vaccinium darrowii</name>
    <dbReference type="NCBI Taxonomy" id="229202"/>
    <lineage>
        <taxon>Eukaryota</taxon>
        <taxon>Viridiplantae</taxon>
        <taxon>Streptophyta</taxon>
        <taxon>Embryophyta</taxon>
        <taxon>Tracheophyta</taxon>
        <taxon>Spermatophyta</taxon>
        <taxon>Magnoliopsida</taxon>
        <taxon>eudicotyledons</taxon>
        <taxon>Gunneridae</taxon>
        <taxon>Pentapetalae</taxon>
        <taxon>asterids</taxon>
        <taxon>Ericales</taxon>
        <taxon>Ericaceae</taxon>
        <taxon>Vaccinioideae</taxon>
        <taxon>Vaccinieae</taxon>
        <taxon>Vaccinium</taxon>
    </lineage>
</organism>
<evidence type="ECO:0000313" key="2">
    <source>
        <dbReference type="Proteomes" id="UP000828048"/>
    </source>
</evidence>
<reference evidence="1 2" key="1">
    <citation type="journal article" date="2021" name="Hortic Res">
        <title>High-quality reference genome and annotation aids understanding of berry development for evergreen blueberry (Vaccinium darrowii).</title>
        <authorList>
            <person name="Yu J."/>
            <person name="Hulse-Kemp A.M."/>
            <person name="Babiker E."/>
            <person name="Staton M."/>
        </authorList>
    </citation>
    <scope>NUCLEOTIDE SEQUENCE [LARGE SCALE GENOMIC DNA]</scope>
    <source>
        <strain evidence="2">cv. NJ 8807/NJ 8810</strain>
        <tissue evidence="1">Young leaf</tissue>
    </source>
</reference>
<dbReference type="Proteomes" id="UP000828048">
    <property type="component" value="Chromosome 10"/>
</dbReference>
<proteinExistence type="predicted"/>
<gene>
    <name evidence="1" type="ORF">Vadar_021507</name>
</gene>
<protein>
    <submittedName>
        <fullName evidence="1">Uncharacterized protein</fullName>
    </submittedName>
</protein>
<name>A0ACB7XJG2_9ERIC</name>
<evidence type="ECO:0000313" key="1">
    <source>
        <dbReference type="EMBL" id="KAH7840782.1"/>
    </source>
</evidence>
<sequence>MNHLLVLQPLQDGIAVNELEFSKCPFWVQIHGLPCEKMNRANAIKIRQRFEKLLGVEGAAEGLFLNRSFLRGRVEINLSNPLPRGFWLRRQTSAGRDRWVSYKFEKLPDYCYACGRLDHDNRECKFISGEEGINSGYGPDLRTGRARKLLFHGKPIDQLADEAEFRTGSV</sequence>
<dbReference type="EMBL" id="CM037160">
    <property type="protein sequence ID" value="KAH7840782.1"/>
    <property type="molecule type" value="Genomic_DNA"/>
</dbReference>
<comment type="caution">
    <text evidence="1">The sequence shown here is derived from an EMBL/GenBank/DDBJ whole genome shotgun (WGS) entry which is preliminary data.</text>
</comment>
<accession>A0ACB7XJG2</accession>